<keyword evidence="1" id="KW-0812">Transmembrane</keyword>
<feature type="transmembrane region" description="Helical" evidence="1">
    <location>
        <begin position="43"/>
        <end position="64"/>
    </location>
</feature>
<protein>
    <submittedName>
        <fullName evidence="2">Uncharacterized protein</fullName>
    </submittedName>
</protein>
<dbReference type="AlphaFoldDB" id="A0A6A6USP3"/>
<accession>A0A6A6USP3</accession>
<dbReference type="EMBL" id="MU004231">
    <property type="protein sequence ID" value="KAF2673974.1"/>
    <property type="molecule type" value="Genomic_DNA"/>
</dbReference>
<evidence type="ECO:0000313" key="2">
    <source>
        <dbReference type="EMBL" id="KAF2673974.1"/>
    </source>
</evidence>
<keyword evidence="1" id="KW-0472">Membrane</keyword>
<name>A0A6A6USP3_9PEZI</name>
<sequence>MYRAIANISKVPEYAVCVVRQIWSTISTETSGRLVVGSKSSTIIHSCLIYTRGMSFSFIILVVLY</sequence>
<keyword evidence="1" id="KW-1133">Transmembrane helix</keyword>
<keyword evidence="3" id="KW-1185">Reference proteome</keyword>
<reference evidence="2" key="1">
    <citation type="journal article" date="2020" name="Stud. Mycol.">
        <title>101 Dothideomycetes genomes: a test case for predicting lifestyles and emergence of pathogens.</title>
        <authorList>
            <person name="Haridas S."/>
            <person name="Albert R."/>
            <person name="Binder M."/>
            <person name="Bloem J."/>
            <person name="Labutti K."/>
            <person name="Salamov A."/>
            <person name="Andreopoulos B."/>
            <person name="Baker S."/>
            <person name="Barry K."/>
            <person name="Bills G."/>
            <person name="Bluhm B."/>
            <person name="Cannon C."/>
            <person name="Castanera R."/>
            <person name="Culley D."/>
            <person name="Daum C."/>
            <person name="Ezra D."/>
            <person name="Gonzalez J."/>
            <person name="Henrissat B."/>
            <person name="Kuo A."/>
            <person name="Liang C."/>
            <person name="Lipzen A."/>
            <person name="Lutzoni F."/>
            <person name="Magnuson J."/>
            <person name="Mondo S."/>
            <person name="Nolan M."/>
            <person name="Ohm R."/>
            <person name="Pangilinan J."/>
            <person name="Park H.-J."/>
            <person name="Ramirez L."/>
            <person name="Alfaro M."/>
            <person name="Sun H."/>
            <person name="Tritt A."/>
            <person name="Yoshinaga Y."/>
            <person name="Zwiers L.-H."/>
            <person name="Turgeon B."/>
            <person name="Goodwin S."/>
            <person name="Spatafora J."/>
            <person name="Crous P."/>
            <person name="Grigoriev I."/>
        </authorList>
    </citation>
    <scope>NUCLEOTIDE SEQUENCE</scope>
    <source>
        <strain evidence="2">CBS 115976</strain>
    </source>
</reference>
<dbReference type="Proteomes" id="UP000799302">
    <property type="component" value="Unassembled WGS sequence"/>
</dbReference>
<proteinExistence type="predicted"/>
<evidence type="ECO:0000313" key="3">
    <source>
        <dbReference type="Proteomes" id="UP000799302"/>
    </source>
</evidence>
<organism evidence="2 3">
    <name type="scientific">Microthyrium microscopicum</name>
    <dbReference type="NCBI Taxonomy" id="703497"/>
    <lineage>
        <taxon>Eukaryota</taxon>
        <taxon>Fungi</taxon>
        <taxon>Dikarya</taxon>
        <taxon>Ascomycota</taxon>
        <taxon>Pezizomycotina</taxon>
        <taxon>Dothideomycetes</taxon>
        <taxon>Dothideomycetes incertae sedis</taxon>
        <taxon>Microthyriales</taxon>
        <taxon>Microthyriaceae</taxon>
        <taxon>Microthyrium</taxon>
    </lineage>
</organism>
<gene>
    <name evidence="2" type="ORF">BT63DRAFT_172507</name>
</gene>
<evidence type="ECO:0000256" key="1">
    <source>
        <dbReference type="SAM" id="Phobius"/>
    </source>
</evidence>